<gene>
    <name evidence="1" type="ORF">K7G82_28775</name>
</gene>
<reference evidence="1 2" key="1">
    <citation type="submission" date="2021-08" db="EMBL/GenBank/DDBJ databases">
        <authorList>
            <person name="Tuo L."/>
        </authorList>
    </citation>
    <scope>NUCLEOTIDE SEQUENCE [LARGE SCALE GENOMIC DNA]</scope>
    <source>
        <strain evidence="1 2">JCM 31229</strain>
    </source>
</reference>
<organism evidence="1 2">
    <name type="scientific">Sphingomonas colocasiae</name>
    <dbReference type="NCBI Taxonomy" id="1848973"/>
    <lineage>
        <taxon>Bacteria</taxon>
        <taxon>Pseudomonadati</taxon>
        <taxon>Pseudomonadota</taxon>
        <taxon>Alphaproteobacteria</taxon>
        <taxon>Sphingomonadales</taxon>
        <taxon>Sphingomonadaceae</taxon>
        <taxon>Sphingomonas</taxon>
    </lineage>
</organism>
<name>A0ABS7PYA0_9SPHN</name>
<proteinExistence type="predicted"/>
<comment type="caution">
    <text evidence="1">The sequence shown here is derived from an EMBL/GenBank/DDBJ whole genome shotgun (WGS) entry which is preliminary data.</text>
</comment>
<evidence type="ECO:0008006" key="3">
    <source>
        <dbReference type="Google" id="ProtNLM"/>
    </source>
</evidence>
<evidence type="ECO:0000313" key="1">
    <source>
        <dbReference type="EMBL" id="MBY8826332.1"/>
    </source>
</evidence>
<dbReference type="RefSeq" id="WP_222993892.1">
    <property type="nucleotide sequence ID" value="NZ_JAINVV010000016.1"/>
</dbReference>
<dbReference type="Pfam" id="PF26233">
    <property type="entry name" value="NicX"/>
    <property type="match status" value="1"/>
</dbReference>
<keyword evidence="2" id="KW-1185">Reference proteome</keyword>
<sequence length="360" mass="39014">MAIEVPDIGMRLKPDLFPTVQIIYRDMCNLRPGERVLIIADARAPEYLIATFHGVAMMMGGDVAVIEGPPPRGGATYQPSATWSPMIAAASREADLIIDFAVGYADFIVEAVKRGARVFSPGDGIALPYTDDVLIRTILHTDVHAIRRRADRIAELFSAASLCTMTTGDAVLEVDISGIKGMPGSGFLWDPDSESFRDAWAFAPPAQPGVLIPEGRATGEVLVDGTLLYHPVYHAAPPTPLRLRFDRGRLVDIGGDPLFAGRLRTWLDQLGDEGAFKGPVHLNLGINPNALLTQHPEWERVMGSVTCGMGDLSLLGVIMEDGAGVLPKSTVHWDWTTLRPTIMLDDVLLVKDGIINEDVC</sequence>
<dbReference type="InterPro" id="IPR058739">
    <property type="entry name" value="NicX"/>
</dbReference>
<dbReference type="EMBL" id="JAINVV010000016">
    <property type="protein sequence ID" value="MBY8826332.1"/>
    <property type="molecule type" value="Genomic_DNA"/>
</dbReference>
<evidence type="ECO:0000313" key="2">
    <source>
        <dbReference type="Proteomes" id="UP000706039"/>
    </source>
</evidence>
<protein>
    <recommendedName>
        <fullName evidence="3">Leucyl aminopeptidase</fullName>
    </recommendedName>
</protein>
<accession>A0ABS7PYA0</accession>
<dbReference type="Proteomes" id="UP000706039">
    <property type="component" value="Unassembled WGS sequence"/>
</dbReference>
<dbReference type="SUPFAM" id="SSF144052">
    <property type="entry name" value="Thermophilic metalloprotease-like"/>
    <property type="match status" value="1"/>
</dbReference>